<organism evidence="2 3">
    <name type="scientific">Lates japonicus</name>
    <name type="common">Japanese lates</name>
    <dbReference type="NCBI Taxonomy" id="270547"/>
    <lineage>
        <taxon>Eukaryota</taxon>
        <taxon>Metazoa</taxon>
        <taxon>Chordata</taxon>
        <taxon>Craniata</taxon>
        <taxon>Vertebrata</taxon>
        <taxon>Euteleostomi</taxon>
        <taxon>Actinopterygii</taxon>
        <taxon>Neopterygii</taxon>
        <taxon>Teleostei</taxon>
        <taxon>Neoteleostei</taxon>
        <taxon>Acanthomorphata</taxon>
        <taxon>Carangaria</taxon>
        <taxon>Carangaria incertae sedis</taxon>
        <taxon>Centropomidae</taxon>
        <taxon>Lates</taxon>
    </lineage>
</organism>
<sequence length="95" mass="10190">MPNTERPTLLAGCQKITSKLTSTRAREDIPERKSSSIARTDASSMSRRKQAKPQHLKSDEDPALAGGVISEHALPHTGVVSSLDFVLAAVLTPLL</sequence>
<proteinExistence type="predicted"/>
<comment type="caution">
    <text evidence="2">The sequence shown here is derived from an EMBL/GenBank/DDBJ whole genome shotgun (WGS) entry which is preliminary data.</text>
</comment>
<feature type="region of interest" description="Disordered" evidence="1">
    <location>
        <begin position="1"/>
        <end position="64"/>
    </location>
</feature>
<evidence type="ECO:0000313" key="2">
    <source>
        <dbReference type="EMBL" id="GLD47706.1"/>
    </source>
</evidence>
<feature type="compositionally biased region" description="Basic residues" evidence="1">
    <location>
        <begin position="46"/>
        <end position="55"/>
    </location>
</feature>
<keyword evidence="3" id="KW-1185">Reference proteome</keyword>
<evidence type="ECO:0000256" key="1">
    <source>
        <dbReference type="SAM" id="MobiDB-lite"/>
    </source>
</evidence>
<gene>
    <name evidence="2" type="ORF">AKAME5_002721500</name>
</gene>
<dbReference type="EMBL" id="BRZM01003361">
    <property type="protein sequence ID" value="GLD47706.1"/>
    <property type="molecule type" value="Genomic_DNA"/>
</dbReference>
<protein>
    <submittedName>
        <fullName evidence="2">Sal-like protein 3</fullName>
    </submittedName>
</protein>
<dbReference type="AlphaFoldDB" id="A0AAD3M5A0"/>
<evidence type="ECO:0000313" key="3">
    <source>
        <dbReference type="Proteomes" id="UP001279410"/>
    </source>
</evidence>
<dbReference type="Proteomes" id="UP001279410">
    <property type="component" value="Unassembled WGS sequence"/>
</dbReference>
<reference evidence="2" key="1">
    <citation type="submission" date="2022-08" db="EMBL/GenBank/DDBJ databases">
        <title>Genome sequencing of akame (Lates japonicus).</title>
        <authorList>
            <person name="Hashiguchi Y."/>
            <person name="Takahashi H."/>
        </authorList>
    </citation>
    <scope>NUCLEOTIDE SEQUENCE</scope>
    <source>
        <strain evidence="2">Kochi</strain>
    </source>
</reference>
<accession>A0AAD3M5A0</accession>
<feature type="compositionally biased region" description="Basic and acidic residues" evidence="1">
    <location>
        <begin position="24"/>
        <end position="34"/>
    </location>
</feature>
<name>A0AAD3M5A0_LATJO</name>
<feature type="compositionally biased region" description="Polar residues" evidence="1">
    <location>
        <begin position="35"/>
        <end position="45"/>
    </location>
</feature>